<dbReference type="GO" id="GO:0016251">
    <property type="term" value="F:RNA polymerase II general transcription initiation factor activity"/>
    <property type="evidence" value="ECO:0007669"/>
    <property type="project" value="TreeGrafter"/>
</dbReference>
<dbReference type="GO" id="GO:0001046">
    <property type="term" value="F:core promoter sequence-specific DNA binding"/>
    <property type="evidence" value="ECO:0007669"/>
    <property type="project" value="TreeGrafter"/>
</dbReference>
<dbReference type="AlphaFoldDB" id="A0A7J7IRH6"/>
<sequence>MPTTSSTHTSRFTAGRVKRLLQTNDEVGHMAASVPVLVGHAAEHFLRDLSLQAAANAQQMGAATITASLLKYTVEHEERFRFLRPLFEQVPPVGDLESTRGAGHGDGRRRSKGTKTRSRTKRKAATVPPASRRRRRAAKVTESTVEHSSEVSRSRTERLEKVQVAPKLEASSIDTSAPTTVEQNSTSMELASDPVQPNATTVAPEARQILEEDYDDEDEAR</sequence>
<keyword evidence="6" id="KW-1185">Reference proteome</keyword>
<reference evidence="5 6" key="1">
    <citation type="journal article" date="2020" name="J. Phycol.">
        <title>Comparative genome analysis reveals Cyanidiococcus gen. nov., a new extremophilic red algal genus sister to Cyanidioschyzon (Cyanidioschyzonaceae, Rhodophyta).</title>
        <authorList>
            <person name="Liu S.-L."/>
            <person name="Chiang Y.-R."/>
            <person name="Yoon H.S."/>
            <person name="Fu H.-Y."/>
        </authorList>
    </citation>
    <scope>NUCLEOTIDE SEQUENCE [LARGE SCALE GENOMIC DNA]</scope>
    <source>
        <strain evidence="5 6">THAL066</strain>
    </source>
</reference>
<dbReference type="Pfam" id="PF00808">
    <property type="entry name" value="CBFD_NFYB_HMF"/>
    <property type="match status" value="1"/>
</dbReference>
<accession>A0A7J7IRH6</accession>
<protein>
    <submittedName>
        <fullName evidence="5">DR1-associated protein 1 (Negative cofactor 2 alpha)</fullName>
    </submittedName>
</protein>
<dbReference type="InterPro" id="IPR050568">
    <property type="entry name" value="Transcr_DNA_Rep_Reg"/>
</dbReference>
<evidence type="ECO:0000256" key="3">
    <source>
        <dbReference type="SAM" id="MobiDB-lite"/>
    </source>
</evidence>
<evidence type="ECO:0000259" key="4">
    <source>
        <dbReference type="Pfam" id="PF00808"/>
    </source>
</evidence>
<dbReference type="GO" id="GO:0017054">
    <property type="term" value="C:negative cofactor 2 complex"/>
    <property type="evidence" value="ECO:0007669"/>
    <property type="project" value="TreeGrafter"/>
</dbReference>
<evidence type="ECO:0000313" key="6">
    <source>
        <dbReference type="Proteomes" id="UP000530660"/>
    </source>
</evidence>
<dbReference type="PANTHER" id="PTHR10252">
    <property type="entry name" value="HISTONE-LIKE TRANSCRIPTION FACTOR CCAAT-RELATED"/>
    <property type="match status" value="1"/>
</dbReference>
<evidence type="ECO:0000256" key="2">
    <source>
        <dbReference type="ARBA" id="ARBA00023242"/>
    </source>
</evidence>
<feature type="domain" description="Transcription factor CBF/NF-Y/archaeal histone" evidence="4">
    <location>
        <begin position="14"/>
        <end position="68"/>
    </location>
</feature>
<organism evidence="5 6">
    <name type="scientific">Cyanidiococcus yangmingshanensis</name>
    <dbReference type="NCBI Taxonomy" id="2690220"/>
    <lineage>
        <taxon>Eukaryota</taxon>
        <taxon>Rhodophyta</taxon>
        <taxon>Bangiophyceae</taxon>
        <taxon>Cyanidiales</taxon>
        <taxon>Cyanidiaceae</taxon>
        <taxon>Cyanidiococcus</taxon>
    </lineage>
</organism>
<dbReference type="InterPro" id="IPR003958">
    <property type="entry name" value="CBFA_NFYB_domain"/>
</dbReference>
<feature type="compositionally biased region" description="Basic and acidic residues" evidence="3">
    <location>
        <begin position="144"/>
        <end position="161"/>
    </location>
</feature>
<evidence type="ECO:0000256" key="1">
    <source>
        <dbReference type="ARBA" id="ARBA00004123"/>
    </source>
</evidence>
<gene>
    <name evidence="5" type="primary">DRAP1</name>
    <name evidence="5" type="ORF">F1559_004472</name>
</gene>
<dbReference type="Gene3D" id="1.10.20.10">
    <property type="entry name" value="Histone, subunit A"/>
    <property type="match status" value="1"/>
</dbReference>
<feature type="compositionally biased region" description="Acidic residues" evidence="3">
    <location>
        <begin position="211"/>
        <end position="221"/>
    </location>
</feature>
<proteinExistence type="predicted"/>
<comment type="subcellular location">
    <subcellularLocation>
        <location evidence="1">Nucleus</location>
    </subcellularLocation>
</comment>
<comment type="caution">
    <text evidence="5">The sequence shown here is derived from an EMBL/GenBank/DDBJ whole genome shotgun (WGS) entry which is preliminary data.</text>
</comment>
<dbReference type="GO" id="GO:0046982">
    <property type="term" value="F:protein heterodimerization activity"/>
    <property type="evidence" value="ECO:0007669"/>
    <property type="project" value="InterPro"/>
</dbReference>
<dbReference type="Proteomes" id="UP000530660">
    <property type="component" value="Unassembled WGS sequence"/>
</dbReference>
<name>A0A7J7IRH6_9RHOD</name>
<dbReference type="OrthoDB" id="653904at2759"/>
<keyword evidence="2" id="KW-0539">Nucleus</keyword>
<dbReference type="InterPro" id="IPR009072">
    <property type="entry name" value="Histone-fold"/>
</dbReference>
<dbReference type="CDD" id="cd22906">
    <property type="entry name" value="HFD_DRAP1"/>
    <property type="match status" value="1"/>
</dbReference>
<feature type="compositionally biased region" description="Basic residues" evidence="3">
    <location>
        <begin position="109"/>
        <end position="124"/>
    </location>
</feature>
<dbReference type="SUPFAM" id="SSF47113">
    <property type="entry name" value="Histone-fold"/>
    <property type="match status" value="1"/>
</dbReference>
<evidence type="ECO:0000313" key="5">
    <source>
        <dbReference type="EMBL" id="KAF6005330.1"/>
    </source>
</evidence>
<dbReference type="PANTHER" id="PTHR10252:SF5">
    <property type="entry name" value="DR1-ASSOCIATED COREPRESSOR"/>
    <property type="match status" value="1"/>
</dbReference>
<feature type="region of interest" description="Disordered" evidence="3">
    <location>
        <begin position="92"/>
        <end position="221"/>
    </location>
</feature>
<feature type="compositionally biased region" description="Polar residues" evidence="3">
    <location>
        <begin position="172"/>
        <end position="201"/>
    </location>
</feature>
<dbReference type="EMBL" id="VWRR01000001">
    <property type="protein sequence ID" value="KAF6005330.1"/>
    <property type="molecule type" value="Genomic_DNA"/>
</dbReference>